<dbReference type="RefSeq" id="WP_016579042.1">
    <property type="nucleotide sequence ID" value="NZ_BHXC01000007.1"/>
</dbReference>
<dbReference type="Proteomes" id="UP000288351">
    <property type="component" value="Unassembled WGS sequence"/>
</dbReference>
<dbReference type="eggNOG" id="ENOG5030GW9">
    <property type="taxonomic scope" value="Bacteria"/>
</dbReference>
<organism evidence="1 2">
    <name type="scientific">Streptomyces noursei</name>
    <name type="common">Streptomyces albulus</name>
    <dbReference type="NCBI Taxonomy" id="1971"/>
    <lineage>
        <taxon>Bacteria</taxon>
        <taxon>Bacillati</taxon>
        <taxon>Actinomycetota</taxon>
        <taxon>Actinomycetes</taxon>
        <taxon>Kitasatosporales</taxon>
        <taxon>Streptomycetaceae</taxon>
        <taxon>Streptomyces</taxon>
    </lineage>
</organism>
<proteinExistence type="predicted"/>
<gene>
    <name evidence="1" type="ORF">SALB_08102</name>
</gene>
<reference evidence="1 2" key="1">
    <citation type="journal article" date="2019" name="Microbiol. Resour. Announc.">
        <title>Draft Genome Sequence of the Most Traditional epsilon-Poly-l-Lysine Producer, Streptomyces albulus NBRC14147.</title>
        <authorList>
            <person name="Yamanaka K."/>
            <person name="Hamano Y."/>
        </authorList>
    </citation>
    <scope>NUCLEOTIDE SEQUENCE [LARGE SCALE GENOMIC DNA]</scope>
    <source>
        <strain evidence="1 2">NBRC 14147</strain>
    </source>
</reference>
<evidence type="ECO:0000313" key="2">
    <source>
        <dbReference type="Proteomes" id="UP000288351"/>
    </source>
</evidence>
<comment type="caution">
    <text evidence="1">The sequence shown here is derived from an EMBL/GenBank/DDBJ whole genome shotgun (WGS) entry which is preliminary data.</text>
</comment>
<sequence>MFRRATVVLSGLLVAGFLATGVAAAAPADHHQDHRHGRHARHLTPKERAGLRFAGHLLDVLFGGPSRHSHIY</sequence>
<accession>A0A059W7X0</accession>
<evidence type="ECO:0000313" key="1">
    <source>
        <dbReference type="EMBL" id="GCB95299.1"/>
    </source>
</evidence>
<name>A0A059W7X0_STRNR</name>
<protein>
    <submittedName>
        <fullName evidence="1">Uncharacterized protein</fullName>
    </submittedName>
</protein>
<dbReference type="AlphaFoldDB" id="A0A059W7X0"/>
<dbReference type="EMBL" id="BHXC01000007">
    <property type="protein sequence ID" value="GCB95299.1"/>
    <property type="molecule type" value="Genomic_DNA"/>
</dbReference>